<reference evidence="1" key="1">
    <citation type="journal article" date="2020" name="Stud. Mycol.">
        <title>101 Dothideomycetes genomes: a test case for predicting lifestyles and emergence of pathogens.</title>
        <authorList>
            <person name="Haridas S."/>
            <person name="Albert R."/>
            <person name="Binder M."/>
            <person name="Bloem J."/>
            <person name="Labutti K."/>
            <person name="Salamov A."/>
            <person name="Andreopoulos B."/>
            <person name="Baker S."/>
            <person name="Barry K."/>
            <person name="Bills G."/>
            <person name="Bluhm B."/>
            <person name="Cannon C."/>
            <person name="Castanera R."/>
            <person name="Culley D."/>
            <person name="Daum C."/>
            <person name="Ezra D."/>
            <person name="Gonzalez J."/>
            <person name="Henrissat B."/>
            <person name="Kuo A."/>
            <person name="Liang C."/>
            <person name="Lipzen A."/>
            <person name="Lutzoni F."/>
            <person name="Magnuson J."/>
            <person name="Mondo S."/>
            <person name="Nolan M."/>
            <person name="Ohm R."/>
            <person name="Pangilinan J."/>
            <person name="Park H.-J."/>
            <person name="Ramirez L."/>
            <person name="Alfaro M."/>
            <person name="Sun H."/>
            <person name="Tritt A."/>
            <person name="Yoshinaga Y."/>
            <person name="Zwiers L.-H."/>
            <person name="Turgeon B."/>
            <person name="Goodwin S."/>
            <person name="Spatafora J."/>
            <person name="Crous P."/>
            <person name="Grigoriev I."/>
        </authorList>
    </citation>
    <scope>NUCLEOTIDE SEQUENCE</scope>
    <source>
        <strain evidence="1">CBS 116435</strain>
    </source>
</reference>
<name>A0A9P4Q7H5_9PEZI</name>
<gene>
    <name evidence="1" type="ORF">K431DRAFT_345793</name>
</gene>
<accession>A0A9P4Q7H5</accession>
<sequence length="205" mass="23303">MPRAGQDPVNQYNAFGIGYMRMRTDEIIAGERINGEDRLYKVHIIYKRCARSVIGLYDPSCVLETKSEDAFLNPEATFESICEHLQGRIDRRLVLDGKMTTFDIEVHRWSRLLQPEDDQPGVNFNGLPFSNSSCGAWMVDQCYHASKEGKIVVLRIMFSVPRLPPMDAEPTMAEKLRATVKDWYARGLTGLVVRTFSGKHNETGD</sequence>
<dbReference type="Proteomes" id="UP000799441">
    <property type="component" value="Unassembled WGS sequence"/>
</dbReference>
<comment type="caution">
    <text evidence="1">The sequence shown here is derived from an EMBL/GenBank/DDBJ whole genome shotgun (WGS) entry which is preliminary data.</text>
</comment>
<organism evidence="1 2">
    <name type="scientific">Polychaeton citri CBS 116435</name>
    <dbReference type="NCBI Taxonomy" id="1314669"/>
    <lineage>
        <taxon>Eukaryota</taxon>
        <taxon>Fungi</taxon>
        <taxon>Dikarya</taxon>
        <taxon>Ascomycota</taxon>
        <taxon>Pezizomycotina</taxon>
        <taxon>Dothideomycetes</taxon>
        <taxon>Dothideomycetidae</taxon>
        <taxon>Capnodiales</taxon>
        <taxon>Capnodiaceae</taxon>
        <taxon>Polychaeton</taxon>
    </lineage>
</organism>
<evidence type="ECO:0000313" key="1">
    <source>
        <dbReference type="EMBL" id="KAF2722042.1"/>
    </source>
</evidence>
<keyword evidence="2" id="KW-1185">Reference proteome</keyword>
<evidence type="ECO:0000313" key="2">
    <source>
        <dbReference type="Proteomes" id="UP000799441"/>
    </source>
</evidence>
<dbReference type="EMBL" id="MU003785">
    <property type="protein sequence ID" value="KAF2722042.1"/>
    <property type="molecule type" value="Genomic_DNA"/>
</dbReference>
<dbReference type="AlphaFoldDB" id="A0A9P4Q7H5"/>
<proteinExistence type="predicted"/>
<protein>
    <submittedName>
        <fullName evidence="1">Uncharacterized protein</fullName>
    </submittedName>
</protein>